<protein>
    <submittedName>
        <fullName evidence="4">Cathepsin L</fullName>
    </submittedName>
</protein>
<dbReference type="Gene3D" id="3.90.70.10">
    <property type="entry name" value="Cysteine proteinases"/>
    <property type="match status" value="1"/>
</dbReference>
<dbReference type="InterPro" id="IPR025661">
    <property type="entry name" value="Pept_asp_AS"/>
</dbReference>
<dbReference type="InterPro" id="IPR038765">
    <property type="entry name" value="Papain-like_cys_pep_sf"/>
</dbReference>
<dbReference type="SMART" id="SM00645">
    <property type="entry name" value="Pept_C1"/>
    <property type="match status" value="1"/>
</dbReference>
<feature type="non-terminal residue" evidence="4">
    <location>
        <position position="1"/>
    </location>
</feature>
<sequence>RAGRPGAGKVSGINAEYMGITGSTEGAYALKTGSLVSLSEQQLVDCATDINYGCDGGYLEQTFPYIISKGLQSESSYPYKGVDGSCKYSSSSVVTRVSSYVTIYSNEQQLKNAVGTVGPVSVAINANYLQFYSSGIFHNDNCSPYSLNHGVLVVGYSSSDYWIVKNSWGGSWGESGYFRFKYGANECGITEDNVYPIIN</sequence>
<evidence type="ECO:0000256" key="1">
    <source>
        <dbReference type="ARBA" id="ARBA00008455"/>
    </source>
</evidence>
<dbReference type="Pfam" id="PF00112">
    <property type="entry name" value="Peptidase_C1"/>
    <property type="match status" value="1"/>
</dbReference>
<keyword evidence="2" id="KW-1015">Disulfide bond</keyword>
<accession>A0A1B1RUX9</accession>
<dbReference type="AlphaFoldDB" id="A0A1B1RUX9"/>
<dbReference type="InterPro" id="IPR025660">
    <property type="entry name" value="Pept_his_AS"/>
</dbReference>
<dbReference type="PROSITE" id="PS00639">
    <property type="entry name" value="THIOL_PROTEASE_HIS"/>
    <property type="match status" value="1"/>
</dbReference>
<proteinExistence type="evidence at transcript level"/>
<organism evidence="4">
    <name type="scientific">Rhynchophorus ferrugineus</name>
    <name type="common">Red palm weevil</name>
    <name type="synonym">Curculio ferrugineus</name>
    <dbReference type="NCBI Taxonomy" id="354439"/>
    <lineage>
        <taxon>Eukaryota</taxon>
        <taxon>Metazoa</taxon>
        <taxon>Ecdysozoa</taxon>
        <taxon>Arthropoda</taxon>
        <taxon>Hexapoda</taxon>
        <taxon>Insecta</taxon>
        <taxon>Pterygota</taxon>
        <taxon>Neoptera</taxon>
        <taxon>Endopterygota</taxon>
        <taxon>Coleoptera</taxon>
        <taxon>Polyphaga</taxon>
        <taxon>Cucujiformia</taxon>
        <taxon>Curculionidae</taxon>
        <taxon>Dryophthorinae</taxon>
        <taxon>Rhynchophorus</taxon>
    </lineage>
</organism>
<dbReference type="PANTHER" id="PTHR12411">
    <property type="entry name" value="CYSTEINE PROTEASE FAMILY C1-RELATED"/>
    <property type="match status" value="1"/>
</dbReference>
<evidence type="ECO:0000313" key="4">
    <source>
        <dbReference type="EMBL" id="ANU06050.1"/>
    </source>
</evidence>
<dbReference type="PROSITE" id="PS00640">
    <property type="entry name" value="THIOL_PROTEASE_ASN"/>
    <property type="match status" value="1"/>
</dbReference>
<dbReference type="InterPro" id="IPR000668">
    <property type="entry name" value="Peptidase_C1A_C"/>
</dbReference>
<comment type="similarity">
    <text evidence="1">Belongs to the peptidase C1 family.</text>
</comment>
<feature type="domain" description="Peptidase C1A papain C-terminal" evidence="3">
    <location>
        <begin position="4"/>
        <end position="197"/>
    </location>
</feature>
<dbReference type="GO" id="GO:0008234">
    <property type="term" value="F:cysteine-type peptidase activity"/>
    <property type="evidence" value="ECO:0007669"/>
    <property type="project" value="InterPro"/>
</dbReference>
<name>A0A1B1RUX9_RHYFE</name>
<dbReference type="EMBL" id="KT223635">
    <property type="protein sequence ID" value="ANU06050.1"/>
    <property type="molecule type" value="mRNA"/>
</dbReference>
<dbReference type="CDD" id="cd02248">
    <property type="entry name" value="Peptidase_C1A"/>
    <property type="match status" value="1"/>
</dbReference>
<evidence type="ECO:0000256" key="2">
    <source>
        <dbReference type="ARBA" id="ARBA00023157"/>
    </source>
</evidence>
<evidence type="ECO:0000259" key="3">
    <source>
        <dbReference type="SMART" id="SM00645"/>
    </source>
</evidence>
<dbReference type="SUPFAM" id="SSF54001">
    <property type="entry name" value="Cysteine proteinases"/>
    <property type="match status" value="1"/>
</dbReference>
<dbReference type="FunFam" id="3.90.70.10:FF:000332">
    <property type="entry name" value="Cathepsin L1"/>
    <property type="match status" value="1"/>
</dbReference>
<dbReference type="GO" id="GO:0006508">
    <property type="term" value="P:proteolysis"/>
    <property type="evidence" value="ECO:0007669"/>
    <property type="project" value="InterPro"/>
</dbReference>
<dbReference type="InterPro" id="IPR013128">
    <property type="entry name" value="Peptidase_C1A"/>
</dbReference>
<dbReference type="InterPro" id="IPR039417">
    <property type="entry name" value="Peptidase_C1A_papain-like"/>
</dbReference>
<reference evidence="4" key="1">
    <citation type="submission" date="2015-06" db="EMBL/GenBank/DDBJ databases">
        <title>Immune-Related Transcriptome of Red Palm Weevil, Rhynchophorus ferrugineus (Olivier) (Coleoptera: Curculionidae).</title>
        <authorList>
            <person name="Hussain A."/>
            <person name="Rizwan-ul-Haq M."/>
            <person name="Al-Ayedh H."/>
            <person name="Al-Jabr A.M."/>
        </authorList>
    </citation>
    <scope>NUCLEOTIDE SEQUENCE</scope>
    <source>
        <strain evidence="4">RPWSSHCyp60</strain>
    </source>
</reference>